<evidence type="ECO:0000256" key="1">
    <source>
        <dbReference type="SAM" id="Phobius"/>
    </source>
</evidence>
<keyword evidence="1" id="KW-0472">Membrane</keyword>
<proteinExistence type="predicted"/>
<gene>
    <name evidence="2" type="ORF">ACFQS1_15570</name>
</gene>
<dbReference type="Proteomes" id="UP001596548">
    <property type="component" value="Unassembled WGS sequence"/>
</dbReference>
<sequence>MARAGRLVRLTAAIIISVVALAGAVRLVGPAETTSSVRRQQTFLRAALEDGAAARAQQQFPEGYFFSYALYGLTAVNLGDRDDARWALTHLESPIAREPFDAGLTPQYGVFYRGWLNYLRGAILSLQPPGALSDLSPQPSGAPSDPDSAALAAAFDRDAAEIAAAFDASPVPFLPAYPGQAWPVDSTVAIASLALHDKLLPPRYDATITRWLSGVRVNLDPATGLMPHTADVDTGAPTAGARGSSQSIIQRFLPEIDTAFARDQYLTFQTKFLSRPLGLGPAIREYPHGTSGPADVDSGPLPLGISFSASVVTLGAARIQGDRSLAAGLANFGEVLGVPVDTLHTRRYAFGLLPIGDAFLAWSKSSHPLVAASPPAQPAPRAALSWWWRVPLLLVFLLVAVAPWVPAVVRRRRRPAS</sequence>
<organism evidence="2 3">
    <name type="scientific">Paractinoplanes rhizophilus</name>
    <dbReference type="NCBI Taxonomy" id="1416877"/>
    <lineage>
        <taxon>Bacteria</taxon>
        <taxon>Bacillati</taxon>
        <taxon>Actinomycetota</taxon>
        <taxon>Actinomycetes</taxon>
        <taxon>Micromonosporales</taxon>
        <taxon>Micromonosporaceae</taxon>
        <taxon>Paractinoplanes</taxon>
    </lineage>
</organism>
<reference evidence="3" key="1">
    <citation type="journal article" date="2019" name="Int. J. Syst. Evol. Microbiol.">
        <title>The Global Catalogue of Microorganisms (GCM) 10K type strain sequencing project: providing services to taxonomists for standard genome sequencing and annotation.</title>
        <authorList>
            <consortium name="The Broad Institute Genomics Platform"/>
            <consortium name="The Broad Institute Genome Sequencing Center for Infectious Disease"/>
            <person name="Wu L."/>
            <person name="Ma J."/>
        </authorList>
    </citation>
    <scope>NUCLEOTIDE SEQUENCE [LARGE SCALE GENOMIC DNA]</scope>
    <source>
        <strain evidence="3">XZYJT-10</strain>
    </source>
</reference>
<name>A0ABW2HQM1_9ACTN</name>
<evidence type="ECO:0000313" key="2">
    <source>
        <dbReference type="EMBL" id="MFC7275407.1"/>
    </source>
</evidence>
<keyword evidence="3" id="KW-1185">Reference proteome</keyword>
<dbReference type="RefSeq" id="WP_378968471.1">
    <property type="nucleotide sequence ID" value="NZ_JBHTBJ010000009.1"/>
</dbReference>
<keyword evidence="1" id="KW-1133">Transmembrane helix</keyword>
<keyword evidence="1" id="KW-0812">Transmembrane</keyword>
<protein>
    <submittedName>
        <fullName evidence="2">Uncharacterized protein</fullName>
    </submittedName>
</protein>
<dbReference type="EMBL" id="JBHTBJ010000009">
    <property type="protein sequence ID" value="MFC7275407.1"/>
    <property type="molecule type" value="Genomic_DNA"/>
</dbReference>
<evidence type="ECO:0000313" key="3">
    <source>
        <dbReference type="Proteomes" id="UP001596548"/>
    </source>
</evidence>
<feature type="transmembrane region" description="Helical" evidence="1">
    <location>
        <begin position="386"/>
        <end position="409"/>
    </location>
</feature>
<comment type="caution">
    <text evidence="2">The sequence shown here is derived from an EMBL/GenBank/DDBJ whole genome shotgun (WGS) entry which is preliminary data.</text>
</comment>
<accession>A0ABW2HQM1</accession>